<dbReference type="PANTHER" id="PTHR31585">
    <property type="entry name" value="FOLATE-BIOPTERIN TRANSPORTER 1, CHLOROPLASTIC"/>
    <property type="match status" value="1"/>
</dbReference>
<feature type="transmembrane region" description="Helical" evidence="7">
    <location>
        <begin position="500"/>
        <end position="522"/>
    </location>
</feature>
<feature type="transmembrane region" description="Helical" evidence="7">
    <location>
        <begin position="324"/>
        <end position="343"/>
    </location>
</feature>
<organism evidence="8 9">
    <name type="scientific">Pythium oligandrum</name>
    <name type="common">Mycoparasitic fungus</name>
    <dbReference type="NCBI Taxonomy" id="41045"/>
    <lineage>
        <taxon>Eukaryota</taxon>
        <taxon>Sar</taxon>
        <taxon>Stramenopiles</taxon>
        <taxon>Oomycota</taxon>
        <taxon>Peronosporomycetes</taxon>
        <taxon>Pythiales</taxon>
        <taxon>Pythiaceae</taxon>
        <taxon>Pythium</taxon>
    </lineage>
</organism>
<keyword evidence="6 7" id="KW-0472">Membrane</keyword>
<reference evidence="8" key="1">
    <citation type="submission" date="2019-03" db="EMBL/GenBank/DDBJ databases">
        <title>Long read genome sequence of the mycoparasitic Pythium oligandrum ATCC 38472 isolated from sugarbeet rhizosphere.</title>
        <authorList>
            <person name="Gaulin E."/>
        </authorList>
    </citation>
    <scope>NUCLEOTIDE SEQUENCE</scope>
    <source>
        <strain evidence="8">ATCC 38472_TT</strain>
    </source>
</reference>
<evidence type="ECO:0000313" key="9">
    <source>
        <dbReference type="Proteomes" id="UP000794436"/>
    </source>
</evidence>
<dbReference type="GO" id="GO:0016020">
    <property type="term" value="C:membrane"/>
    <property type="evidence" value="ECO:0007669"/>
    <property type="project" value="UniProtKB-SubCell"/>
</dbReference>
<feature type="transmembrane region" description="Helical" evidence="7">
    <location>
        <begin position="28"/>
        <end position="49"/>
    </location>
</feature>
<dbReference type="SUPFAM" id="SSF103473">
    <property type="entry name" value="MFS general substrate transporter"/>
    <property type="match status" value="1"/>
</dbReference>
<dbReference type="AlphaFoldDB" id="A0A8K1CK34"/>
<keyword evidence="9" id="KW-1185">Reference proteome</keyword>
<evidence type="ECO:0000256" key="2">
    <source>
        <dbReference type="ARBA" id="ARBA00007015"/>
    </source>
</evidence>
<comment type="similarity">
    <text evidence="2">Belongs to the major facilitator superfamily. Folate-biopterin transporter (TC 2.A.71) family.</text>
</comment>
<dbReference type="PANTHER" id="PTHR31585:SF5">
    <property type="entry name" value="RNA-BINDING S4 DOMAIN-CONTAINING PROTEIN"/>
    <property type="match status" value="1"/>
</dbReference>
<evidence type="ECO:0000256" key="7">
    <source>
        <dbReference type="SAM" id="Phobius"/>
    </source>
</evidence>
<dbReference type="Pfam" id="PF03092">
    <property type="entry name" value="BT1"/>
    <property type="match status" value="2"/>
</dbReference>
<name>A0A8K1CK34_PYTOL</name>
<feature type="transmembrane region" description="Helical" evidence="7">
    <location>
        <begin position="349"/>
        <end position="370"/>
    </location>
</feature>
<dbReference type="InterPro" id="IPR039309">
    <property type="entry name" value="BT1"/>
</dbReference>
<evidence type="ECO:0000256" key="5">
    <source>
        <dbReference type="ARBA" id="ARBA00022989"/>
    </source>
</evidence>
<dbReference type="Proteomes" id="UP000794436">
    <property type="component" value="Unassembled WGS sequence"/>
</dbReference>
<comment type="subcellular location">
    <subcellularLocation>
        <location evidence="1">Membrane</location>
        <topology evidence="1">Multi-pass membrane protein</topology>
    </subcellularLocation>
</comment>
<evidence type="ECO:0000256" key="4">
    <source>
        <dbReference type="ARBA" id="ARBA00022692"/>
    </source>
</evidence>
<gene>
    <name evidence="8" type="ORF">Poli38472_014283</name>
</gene>
<dbReference type="InterPro" id="IPR036259">
    <property type="entry name" value="MFS_trans_sf"/>
</dbReference>
<keyword evidence="5 7" id="KW-1133">Transmembrane helix</keyword>
<evidence type="ECO:0008006" key="10">
    <source>
        <dbReference type="Google" id="ProtNLM"/>
    </source>
</evidence>
<keyword evidence="3" id="KW-0813">Transport</keyword>
<evidence type="ECO:0000313" key="8">
    <source>
        <dbReference type="EMBL" id="TMW64166.1"/>
    </source>
</evidence>
<evidence type="ECO:0000256" key="1">
    <source>
        <dbReference type="ARBA" id="ARBA00004141"/>
    </source>
</evidence>
<feature type="transmembrane region" description="Helical" evidence="7">
    <location>
        <begin position="207"/>
        <end position="226"/>
    </location>
</feature>
<sequence length="539" mass="59836">MPTERDSLLPRDLEASSGALRAGAPLRLGSLASLGLLAQFAAVGFLNGVLPNVIYPVLQGYLNAEGTTIVSATLLVQLPWSFKVFFGILSDSLPIQGFRRRPYMVLGWLFCIMMLVYMAFLDVPAPYYGDASMHFTSPDAWTDVQRKTINTHAPDAATQYVIPMMLAACGFLVVETTADAIVVEYAQREPLDSRGQLQAAIHCMRMTFNALGGLTVALAFNGVQYGGDFTFAISLPQLMSALVFVYVPLLPLTWLGVRETRVHSTERRTFSKYIESFWLTLQQRAVYQIAAYKFFSGVLNNLNIVSSSNIKFYWVHATPFNSSMMTIVGTLVYAATLALTGVYGRHWNWHVSITLTVVIGILLDGLMTMVTTWDIVRNQWLWLGVPVVGYIPEGVRFLVANYVVVELISEGHEGALYGLLTTTANLASPFGRTTSKLINAQFQVWRDDIIRDTYEVRRDVTITIWICYSCKLLSLLMLPLLPSQKDTAQRLKQHGGTSRLFGIVTVVYLSVALVWSVGVNLLSLFPSTRCWPIAGGCKE</sequence>
<comment type="caution">
    <text evidence="8">The sequence shown here is derived from an EMBL/GenBank/DDBJ whole genome shotgun (WGS) entry which is preliminary data.</text>
</comment>
<dbReference type="Gene3D" id="1.20.1250.20">
    <property type="entry name" value="MFS general substrate transporter like domains"/>
    <property type="match status" value="1"/>
</dbReference>
<feature type="transmembrane region" description="Helical" evidence="7">
    <location>
        <begin position="160"/>
        <end position="186"/>
    </location>
</feature>
<protein>
    <recommendedName>
        <fullName evidence="10">Folate-Biopterin Transporter (FBT) Family</fullName>
    </recommendedName>
</protein>
<dbReference type="OrthoDB" id="97868at2759"/>
<keyword evidence="4 7" id="KW-0812">Transmembrane</keyword>
<dbReference type="EMBL" id="SPLM01000041">
    <property type="protein sequence ID" value="TMW64166.1"/>
    <property type="molecule type" value="Genomic_DNA"/>
</dbReference>
<evidence type="ECO:0000256" key="3">
    <source>
        <dbReference type="ARBA" id="ARBA00022448"/>
    </source>
</evidence>
<evidence type="ECO:0000256" key="6">
    <source>
        <dbReference type="ARBA" id="ARBA00023136"/>
    </source>
</evidence>
<feature type="transmembrane region" description="Helical" evidence="7">
    <location>
        <begin position="69"/>
        <end position="90"/>
    </location>
</feature>
<feature type="transmembrane region" description="Helical" evidence="7">
    <location>
        <begin position="460"/>
        <end position="480"/>
    </location>
</feature>
<proteinExistence type="inferred from homology"/>
<feature type="transmembrane region" description="Helical" evidence="7">
    <location>
        <begin position="238"/>
        <end position="257"/>
    </location>
</feature>
<feature type="transmembrane region" description="Helical" evidence="7">
    <location>
        <begin position="102"/>
        <end position="120"/>
    </location>
</feature>
<accession>A0A8K1CK34</accession>